<feature type="region of interest" description="Disordered" evidence="1">
    <location>
        <begin position="134"/>
        <end position="158"/>
    </location>
</feature>
<dbReference type="Pfam" id="PF12842">
    <property type="entry name" value="DUF3819"/>
    <property type="match status" value="1"/>
</dbReference>
<feature type="region of interest" description="Disordered" evidence="1">
    <location>
        <begin position="205"/>
        <end position="228"/>
    </location>
</feature>
<dbReference type="InterPro" id="IPR024557">
    <property type="entry name" value="CNOT1_dom_4"/>
</dbReference>
<evidence type="ECO:0000259" key="2">
    <source>
        <dbReference type="Pfam" id="PF12842"/>
    </source>
</evidence>
<accession>A0AAN9IIG8</accession>
<evidence type="ECO:0000313" key="4">
    <source>
        <dbReference type="Proteomes" id="UP001372338"/>
    </source>
</evidence>
<evidence type="ECO:0000313" key="3">
    <source>
        <dbReference type="EMBL" id="KAK7282098.1"/>
    </source>
</evidence>
<feature type="domain" description="CCR4-NOT transcription complex subunit 1" evidence="2">
    <location>
        <begin position="8"/>
        <end position="79"/>
    </location>
</feature>
<gene>
    <name evidence="3" type="ORF">RIF29_10637</name>
</gene>
<reference evidence="3 4" key="1">
    <citation type="submission" date="2024-01" db="EMBL/GenBank/DDBJ databases">
        <title>The genomes of 5 underutilized Papilionoideae crops provide insights into root nodulation and disease resistanc.</title>
        <authorList>
            <person name="Yuan L."/>
        </authorList>
    </citation>
    <scope>NUCLEOTIDE SEQUENCE [LARGE SCALE GENOMIC DNA]</scope>
    <source>
        <strain evidence="3">ZHUSHIDOU_FW_LH</strain>
        <tissue evidence="3">Leaf</tissue>
    </source>
</reference>
<keyword evidence="4" id="KW-1185">Reference proteome</keyword>
<proteinExistence type="predicted"/>
<dbReference type="GO" id="GO:0030015">
    <property type="term" value="C:CCR4-NOT core complex"/>
    <property type="evidence" value="ECO:0007669"/>
    <property type="project" value="InterPro"/>
</dbReference>
<dbReference type="InterPro" id="IPR040398">
    <property type="entry name" value="Not1"/>
</dbReference>
<dbReference type="GO" id="GO:0060090">
    <property type="term" value="F:molecular adaptor activity"/>
    <property type="evidence" value="ECO:0007669"/>
    <property type="project" value="TreeGrafter"/>
</dbReference>
<dbReference type="PANTHER" id="PTHR13162">
    <property type="entry name" value="CCR4-NOT TRANSCRIPTION COMPLEX"/>
    <property type="match status" value="1"/>
</dbReference>
<protein>
    <recommendedName>
        <fullName evidence="2">CCR4-NOT transcription complex subunit 1 domain-containing protein</fullName>
    </recommendedName>
</protein>
<evidence type="ECO:0000256" key="1">
    <source>
        <dbReference type="SAM" id="MobiDB-lite"/>
    </source>
</evidence>
<dbReference type="AlphaFoldDB" id="A0AAN9IIG8"/>
<dbReference type="GO" id="GO:0000932">
    <property type="term" value="C:P-body"/>
    <property type="evidence" value="ECO:0007669"/>
    <property type="project" value="TreeGrafter"/>
</dbReference>
<organism evidence="3 4">
    <name type="scientific">Crotalaria pallida</name>
    <name type="common">Smooth rattlebox</name>
    <name type="synonym">Crotalaria striata</name>
    <dbReference type="NCBI Taxonomy" id="3830"/>
    <lineage>
        <taxon>Eukaryota</taxon>
        <taxon>Viridiplantae</taxon>
        <taxon>Streptophyta</taxon>
        <taxon>Embryophyta</taxon>
        <taxon>Tracheophyta</taxon>
        <taxon>Spermatophyta</taxon>
        <taxon>Magnoliopsida</taxon>
        <taxon>eudicotyledons</taxon>
        <taxon>Gunneridae</taxon>
        <taxon>Pentapetalae</taxon>
        <taxon>rosids</taxon>
        <taxon>fabids</taxon>
        <taxon>Fabales</taxon>
        <taxon>Fabaceae</taxon>
        <taxon>Papilionoideae</taxon>
        <taxon>50 kb inversion clade</taxon>
        <taxon>genistoids sensu lato</taxon>
        <taxon>core genistoids</taxon>
        <taxon>Crotalarieae</taxon>
        <taxon>Crotalaria</taxon>
    </lineage>
</organism>
<sequence>MQSKAQKYEPLRGSISSQLRTSIQNLSIGNEILEQAVQLVTDDNLDLGCAVIEQAATDKAINTIDTEIGQQLSLRRKHREGMCSTFFDANLYTQGSMGGVPDYLLPKPGQLPLSQQRVYEDFVRLPWQNQSGQSLNSMSAGVSGQSGAGTSDSVSTGYEGVSRQLDDMTESNLASQFSASSVHIRAANSSSQLSLEKESVASFPSAASTPELHESGASLQPLVSSGAI</sequence>
<feature type="compositionally biased region" description="Polar residues" evidence="1">
    <location>
        <begin position="134"/>
        <end position="156"/>
    </location>
</feature>
<feature type="compositionally biased region" description="Polar residues" evidence="1">
    <location>
        <begin position="217"/>
        <end position="228"/>
    </location>
</feature>
<dbReference type="Proteomes" id="UP001372338">
    <property type="component" value="Unassembled WGS sequence"/>
</dbReference>
<dbReference type="EMBL" id="JAYWIO010000002">
    <property type="protein sequence ID" value="KAK7282098.1"/>
    <property type="molecule type" value="Genomic_DNA"/>
</dbReference>
<name>A0AAN9IIG8_CROPI</name>
<dbReference type="GO" id="GO:0017148">
    <property type="term" value="P:negative regulation of translation"/>
    <property type="evidence" value="ECO:0007669"/>
    <property type="project" value="InterPro"/>
</dbReference>
<dbReference type="GO" id="GO:0000288">
    <property type="term" value="P:nuclear-transcribed mRNA catabolic process, deadenylation-dependent decay"/>
    <property type="evidence" value="ECO:0007669"/>
    <property type="project" value="TreeGrafter"/>
</dbReference>
<comment type="caution">
    <text evidence="3">The sequence shown here is derived from an EMBL/GenBank/DDBJ whole genome shotgun (WGS) entry which is preliminary data.</text>
</comment>
<dbReference type="PANTHER" id="PTHR13162:SF8">
    <property type="entry name" value="CCR4-NOT TRANSCRIPTION COMPLEX SUBUNIT 1"/>
    <property type="match status" value="1"/>
</dbReference>